<comment type="caution">
    <text evidence="5">The sequence shown here is derived from an EMBL/GenBank/DDBJ whole genome shotgun (WGS) entry which is preliminary data.</text>
</comment>
<dbReference type="Pfam" id="PF00400">
    <property type="entry name" value="WD40"/>
    <property type="match status" value="4"/>
</dbReference>
<evidence type="ECO:0000256" key="4">
    <source>
        <dbReference type="SAM" id="MobiDB-lite"/>
    </source>
</evidence>
<evidence type="ECO:0000313" key="5">
    <source>
        <dbReference type="EMBL" id="KAJ7045042.1"/>
    </source>
</evidence>
<dbReference type="PANTHER" id="PTHR19847:SF7">
    <property type="entry name" value="DDB1- AND CUL4-ASSOCIATED FACTOR 11"/>
    <property type="match status" value="1"/>
</dbReference>
<dbReference type="InterPro" id="IPR036322">
    <property type="entry name" value="WD40_repeat_dom_sf"/>
</dbReference>
<dbReference type="PROSITE" id="PS50294">
    <property type="entry name" value="WD_REPEATS_REGION"/>
    <property type="match status" value="2"/>
</dbReference>
<evidence type="ECO:0000256" key="3">
    <source>
        <dbReference type="PROSITE-ProRule" id="PRU00221"/>
    </source>
</evidence>
<feature type="region of interest" description="Disordered" evidence="4">
    <location>
        <begin position="1"/>
        <end position="28"/>
    </location>
</feature>
<dbReference type="SMART" id="SM00320">
    <property type="entry name" value="WD40"/>
    <property type="match status" value="6"/>
</dbReference>
<feature type="repeat" description="WD" evidence="3">
    <location>
        <begin position="385"/>
        <end position="426"/>
    </location>
</feature>
<sequence>MDNEDLEMADGAEQTPQPEPPSRAARQAASIQAILAPFLQRQVATGGSTRVNGIDLRSITLEDLNRLLGAAEPEEAAEEDDEDEDDEDEYHRAFRHTSHSLYFKEVTEPQEAGVRLLHSGDFGRVGNKIKSRRGDLNIAKVLRSRASQARPKFSKEDYTSGLIPNTNGTSVAEYDANVYTAQYSTDSSFFYTCSQDSRLNVFDTTAPANPRQTGGRRANNQSMRTNMKVMNSIQAHPARWTISDVNLSADNERMVYASVSSTCYMTNTTDPAPAQIPIPFSDPPANPNRARANFWGYESGYRIYSCRFSADGNEVIAGANGPLFVYDLLANRRTVKIEAHADDVNSCTWADTASGNVLVSASDDSFLKVWDRRSLGVSQKPSGVLMGHTEGITYVSAKGDGRYVISNGKDQKLRLWDLRKMRSNQDLESVKNTYYGTNYDYRYPHYPKPRYSAHPKDCSVMTYHGHAVLRTLIRCHFSPAESTGSQYIYSGSADGKIHIWSLDGRVVQVLDRSRTLPMSFDPSESEPGAAYGQESNVCVRDVSWHSQEPVLMSAGWESGRGGSRVARHEWKGLTKMAGSLEDWVVREHQEAKEKENVTRRSARLQQLSAQRRETMPGTFESDDESDFSQSELAQLLPRTTMTADFQLDTHGFPPGYFIIRSVASERLLDVTMDDVEDGTEVVLWPEKDTSIVETRRNPDGNNQVFYIDTSGALCSRSAGHAIDIEDDRLVLRHRRPVSLPYPNAYSHPLPKFSYSAETGEITVHFVCDPAYPPPSAVPSDAWRKKTFILASIPLRKPRTIFDDAHAFISSAITTPLSFFSGTPAPKATPEEVFSTHIDLGEDEVLEEERGEEAEVDDSPEWGRKVRVLGIANKSREERDVIEKARNRRRWQVTALRKTDARTNN</sequence>
<dbReference type="SUPFAM" id="SSF50978">
    <property type="entry name" value="WD40 repeat-like"/>
    <property type="match status" value="1"/>
</dbReference>
<keyword evidence="2" id="KW-0677">Repeat</keyword>
<feature type="compositionally biased region" description="Acidic residues" evidence="4">
    <location>
        <begin position="1"/>
        <end position="10"/>
    </location>
</feature>
<dbReference type="GO" id="GO:0043161">
    <property type="term" value="P:proteasome-mediated ubiquitin-dependent protein catabolic process"/>
    <property type="evidence" value="ECO:0007669"/>
    <property type="project" value="TreeGrafter"/>
</dbReference>
<dbReference type="GO" id="GO:0080008">
    <property type="term" value="C:Cul4-RING E3 ubiquitin ligase complex"/>
    <property type="evidence" value="ECO:0007669"/>
    <property type="project" value="TreeGrafter"/>
</dbReference>
<dbReference type="SUPFAM" id="SSF50370">
    <property type="entry name" value="Ricin B-like lectins"/>
    <property type="match status" value="1"/>
</dbReference>
<protein>
    <submittedName>
        <fullName evidence="5">WD40 repeat-like protein</fullName>
    </submittedName>
</protein>
<dbReference type="CDD" id="cd00161">
    <property type="entry name" value="beta-trefoil_Ricin-like"/>
    <property type="match status" value="1"/>
</dbReference>
<dbReference type="InterPro" id="IPR015943">
    <property type="entry name" value="WD40/YVTN_repeat-like_dom_sf"/>
</dbReference>
<gene>
    <name evidence="5" type="ORF">C8F04DRAFT_1218025</name>
</gene>
<dbReference type="InterPro" id="IPR001680">
    <property type="entry name" value="WD40_rpt"/>
</dbReference>
<proteinExistence type="predicted"/>
<organism evidence="5 6">
    <name type="scientific">Mycena alexandri</name>
    <dbReference type="NCBI Taxonomy" id="1745969"/>
    <lineage>
        <taxon>Eukaryota</taxon>
        <taxon>Fungi</taxon>
        <taxon>Dikarya</taxon>
        <taxon>Basidiomycota</taxon>
        <taxon>Agaricomycotina</taxon>
        <taxon>Agaricomycetes</taxon>
        <taxon>Agaricomycetidae</taxon>
        <taxon>Agaricales</taxon>
        <taxon>Marasmiineae</taxon>
        <taxon>Mycenaceae</taxon>
        <taxon>Mycena</taxon>
    </lineage>
</organism>
<dbReference type="InterPro" id="IPR051859">
    <property type="entry name" value="DCAF"/>
</dbReference>
<reference evidence="5" key="1">
    <citation type="submission" date="2023-03" db="EMBL/GenBank/DDBJ databases">
        <title>Massive genome expansion in bonnet fungi (Mycena s.s.) driven by repeated elements and novel gene families across ecological guilds.</title>
        <authorList>
            <consortium name="Lawrence Berkeley National Laboratory"/>
            <person name="Harder C.B."/>
            <person name="Miyauchi S."/>
            <person name="Viragh M."/>
            <person name="Kuo A."/>
            <person name="Thoen E."/>
            <person name="Andreopoulos B."/>
            <person name="Lu D."/>
            <person name="Skrede I."/>
            <person name="Drula E."/>
            <person name="Henrissat B."/>
            <person name="Morin E."/>
            <person name="Kohler A."/>
            <person name="Barry K."/>
            <person name="LaButti K."/>
            <person name="Morin E."/>
            <person name="Salamov A."/>
            <person name="Lipzen A."/>
            <person name="Mereny Z."/>
            <person name="Hegedus B."/>
            <person name="Baldrian P."/>
            <person name="Stursova M."/>
            <person name="Weitz H."/>
            <person name="Taylor A."/>
            <person name="Grigoriev I.V."/>
            <person name="Nagy L.G."/>
            <person name="Martin F."/>
            <person name="Kauserud H."/>
        </authorList>
    </citation>
    <scope>NUCLEOTIDE SEQUENCE</scope>
    <source>
        <strain evidence="5">CBHHK200</strain>
    </source>
</reference>
<dbReference type="PRINTS" id="PR00320">
    <property type="entry name" value="GPROTEINBRPT"/>
</dbReference>
<dbReference type="InterPro" id="IPR035992">
    <property type="entry name" value="Ricin_B-like_lectins"/>
</dbReference>
<dbReference type="AlphaFoldDB" id="A0AAD6TJK9"/>
<name>A0AAD6TJK9_9AGAR</name>
<dbReference type="Gene3D" id="2.80.10.50">
    <property type="match status" value="1"/>
</dbReference>
<evidence type="ECO:0000256" key="1">
    <source>
        <dbReference type="ARBA" id="ARBA00022574"/>
    </source>
</evidence>
<dbReference type="PANTHER" id="PTHR19847">
    <property type="entry name" value="DDB1- AND CUL4-ASSOCIATED FACTOR 11"/>
    <property type="match status" value="1"/>
</dbReference>
<evidence type="ECO:0000313" key="6">
    <source>
        <dbReference type="Proteomes" id="UP001218188"/>
    </source>
</evidence>
<dbReference type="PROSITE" id="PS50082">
    <property type="entry name" value="WD_REPEATS_2"/>
    <property type="match status" value="2"/>
</dbReference>
<evidence type="ECO:0000256" key="2">
    <source>
        <dbReference type="ARBA" id="ARBA00022737"/>
    </source>
</evidence>
<accession>A0AAD6TJK9</accession>
<dbReference type="Gene3D" id="2.130.10.10">
    <property type="entry name" value="YVTN repeat-like/Quinoprotein amine dehydrogenase"/>
    <property type="match status" value="2"/>
</dbReference>
<keyword evidence="1 3" id="KW-0853">WD repeat</keyword>
<dbReference type="EMBL" id="JARJCM010000005">
    <property type="protein sequence ID" value="KAJ7045042.1"/>
    <property type="molecule type" value="Genomic_DNA"/>
</dbReference>
<dbReference type="InterPro" id="IPR020472">
    <property type="entry name" value="WD40_PAC1"/>
</dbReference>
<keyword evidence="6" id="KW-1185">Reference proteome</keyword>
<feature type="repeat" description="WD" evidence="3">
    <location>
        <begin position="337"/>
        <end position="371"/>
    </location>
</feature>
<dbReference type="Proteomes" id="UP001218188">
    <property type="component" value="Unassembled WGS sequence"/>
</dbReference>